<reference evidence="3" key="1">
    <citation type="submission" date="2022-11" db="UniProtKB">
        <authorList>
            <consortium name="WormBaseParasite"/>
        </authorList>
    </citation>
    <scope>IDENTIFICATION</scope>
</reference>
<evidence type="ECO:0000313" key="3">
    <source>
        <dbReference type="WBParaSite" id="nRc.2.0.1.t42006-RA"/>
    </source>
</evidence>
<evidence type="ECO:0000256" key="1">
    <source>
        <dbReference type="SAM" id="MobiDB-lite"/>
    </source>
</evidence>
<dbReference type="Proteomes" id="UP000887565">
    <property type="component" value="Unplaced"/>
</dbReference>
<protein>
    <submittedName>
        <fullName evidence="3">Uncharacterized protein</fullName>
    </submittedName>
</protein>
<name>A0A915KU59_ROMCU</name>
<evidence type="ECO:0000313" key="2">
    <source>
        <dbReference type="Proteomes" id="UP000887565"/>
    </source>
</evidence>
<accession>A0A915KU59</accession>
<feature type="region of interest" description="Disordered" evidence="1">
    <location>
        <begin position="1"/>
        <end position="21"/>
    </location>
</feature>
<keyword evidence="2" id="KW-1185">Reference proteome</keyword>
<dbReference type="AlphaFoldDB" id="A0A915KU59"/>
<sequence>MIHSIPAHVAEKPDPGVDRNTASSTLAFKAERQAVEIEGYFQLQQKVYKSFMQRTRDKDLLYHCLVHGSKRHRGVDQRIQGAVDVAQPEKKCEHGAGHAVLGLGAALLAAKRLQSVDDRESKPAAYEAQSDKSNGFDRFDFVVQSAVVARPIVLGSGERAGDGDAGGDGLVVDQSRRTGQKILASEFLVR</sequence>
<dbReference type="WBParaSite" id="nRc.2.0.1.t42006-RA">
    <property type="protein sequence ID" value="nRc.2.0.1.t42006-RA"/>
    <property type="gene ID" value="nRc.2.0.1.g42006"/>
</dbReference>
<proteinExistence type="predicted"/>
<organism evidence="2 3">
    <name type="scientific">Romanomermis culicivorax</name>
    <name type="common">Nematode worm</name>
    <dbReference type="NCBI Taxonomy" id="13658"/>
    <lineage>
        <taxon>Eukaryota</taxon>
        <taxon>Metazoa</taxon>
        <taxon>Ecdysozoa</taxon>
        <taxon>Nematoda</taxon>
        <taxon>Enoplea</taxon>
        <taxon>Dorylaimia</taxon>
        <taxon>Mermithida</taxon>
        <taxon>Mermithoidea</taxon>
        <taxon>Mermithidae</taxon>
        <taxon>Romanomermis</taxon>
    </lineage>
</organism>